<evidence type="ECO:0000313" key="7">
    <source>
        <dbReference type="Proteomes" id="UP001445076"/>
    </source>
</evidence>
<comment type="catalytic activity">
    <reaction evidence="1">
        <text>(4aS,6R)-4a-hydroxy-L-erythro-5,6,7,8-tetrahydrobiopterin = (6R)-L-erythro-6,7-dihydrobiopterin + H2O</text>
        <dbReference type="Rhea" id="RHEA:11920"/>
        <dbReference type="ChEBI" id="CHEBI:15377"/>
        <dbReference type="ChEBI" id="CHEBI:15642"/>
        <dbReference type="ChEBI" id="CHEBI:43120"/>
        <dbReference type="EC" id="4.2.1.96"/>
    </reaction>
</comment>
<organism evidence="6 7">
    <name type="scientific">Cherax quadricarinatus</name>
    <name type="common">Australian red claw crayfish</name>
    <dbReference type="NCBI Taxonomy" id="27406"/>
    <lineage>
        <taxon>Eukaryota</taxon>
        <taxon>Metazoa</taxon>
        <taxon>Ecdysozoa</taxon>
        <taxon>Arthropoda</taxon>
        <taxon>Crustacea</taxon>
        <taxon>Multicrustacea</taxon>
        <taxon>Malacostraca</taxon>
        <taxon>Eumalacostraca</taxon>
        <taxon>Eucarida</taxon>
        <taxon>Decapoda</taxon>
        <taxon>Pleocyemata</taxon>
        <taxon>Astacidea</taxon>
        <taxon>Parastacoidea</taxon>
        <taxon>Parastacidae</taxon>
        <taxon>Cherax</taxon>
    </lineage>
</organism>
<keyword evidence="7" id="KW-1185">Reference proteome</keyword>
<protein>
    <recommendedName>
        <fullName evidence="3">4a-hydroxytetrahydrobiopterin dehydratase</fullName>
        <ecNumber evidence="3">4.2.1.96</ecNumber>
    </recommendedName>
    <alternativeName>
        <fullName evidence="5">4-alpha-hydroxy-tetrahydropterin dehydratase</fullName>
    </alternativeName>
</protein>
<dbReference type="CDD" id="cd00914">
    <property type="entry name" value="PCD_DCoH_subfamily_b"/>
    <property type="match status" value="1"/>
</dbReference>
<dbReference type="InterPro" id="IPR001533">
    <property type="entry name" value="Pterin_deHydtase"/>
</dbReference>
<dbReference type="GO" id="GO:0006729">
    <property type="term" value="P:tetrahydrobiopterin biosynthetic process"/>
    <property type="evidence" value="ECO:0007669"/>
    <property type="project" value="InterPro"/>
</dbReference>
<dbReference type="AlphaFoldDB" id="A0AAW0W035"/>
<evidence type="ECO:0000256" key="4">
    <source>
        <dbReference type="ARBA" id="ARBA00023239"/>
    </source>
</evidence>
<keyword evidence="4" id="KW-0456">Lyase</keyword>
<gene>
    <name evidence="6" type="ORF">OTU49_012265</name>
</gene>
<feature type="non-terminal residue" evidence="6">
    <location>
        <position position="1"/>
    </location>
</feature>
<dbReference type="PANTHER" id="PTHR12599">
    <property type="entry name" value="PTERIN-4-ALPHA-CARBINOLAMINE DEHYDRATASE"/>
    <property type="match status" value="1"/>
</dbReference>
<evidence type="ECO:0000256" key="1">
    <source>
        <dbReference type="ARBA" id="ARBA00001554"/>
    </source>
</evidence>
<reference evidence="6 7" key="1">
    <citation type="journal article" date="2024" name="BMC Genomics">
        <title>Genome assembly of redclaw crayfish (Cherax quadricarinatus) provides insights into its immune adaptation and hypoxia tolerance.</title>
        <authorList>
            <person name="Liu Z."/>
            <person name="Zheng J."/>
            <person name="Li H."/>
            <person name="Fang K."/>
            <person name="Wang S."/>
            <person name="He J."/>
            <person name="Zhou D."/>
            <person name="Weng S."/>
            <person name="Chi M."/>
            <person name="Gu Z."/>
            <person name="He J."/>
            <person name="Li F."/>
            <person name="Wang M."/>
        </authorList>
    </citation>
    <scope>NUCLEOTIDE SEQUENCE [LARGE SCALE GENOMIC DNA]</scope>
    <source>
        <strain evidence="6">ZL_2023a</strain>
    </source>
</reference>
<evidence type="ECO:0000256" key="2">
    <source>
        <dbReference type="ARBA" id="ARBA00006472"/>
    </source>
</evidence>
<name>A0AAW0W035_CHEQU</name>
<dbReference type="HAMAP" id="MF_00434">
    <property type="entry name" value="Pterin_4_alpha"/>
    <property type="match status" value="1"/>
</dbReference>
<dbReference type="EC" id="4.2.1.96" evidence="3"/>
<dbReference type="SUPFAM" id="SSF55248">
    <property type="entry name" value="PCD-like"/>
    <property type="match status" value="1"/>
</dbReference>
<evidence type="ECO:0000313" key="6">
    <source>
        <dbReference type="EMBL" id="KAK8722546.1"/>
    </source>
</evidence>
<dbReference type="InterPro" id="IPR036428">
    <property type="entry name" value="PCD_sf"/>
</dbReference>
<proteinExistence type="inferred from homology"/>
<dbReference type="Gene3D" id="3.30.1360.20">
    <property type="entry name" value="Transcriptional coactivator/pterin dehydratase"/>
    <property type="match status" value="1"/>
</dbReference>
<dbReference type="NCBIfam" id="NF002018">
    <property type="entry name" value="PRK00823.1-3"/>
    <property type="match status" value="1"/>
</dbReference>
<comment type="similarity">
    <text evidence="2">Belongs to the pterin-4-alpha-carbinolamine dehydratase family.</text>
</comment>
<evidence type="ECO:0000256" key="5">
    <source>
        <dbReference type="ARBA" id="ARBA00030497"/>
    </source>
</evidence>
<dbReference type="EMBL" id="JARKIK010000095">
    <property type="protein sequence ID" value="KAK8722546.1"/>
    <property type="molecule type" value="Genomic_DNA"/>
</dbReference>
<comment type="caution">
    <text evidence="6">The sequence shown here is derived from an EMBL/GenBank/DDBJ whole genome shotgun (WGS) entry which is preliminary data.</text>
</comment>
<sequence length="166" mass="18508">PTSPSTISRPMSVVARLVPASLSRTLLISDQAFVSAAPVCRTLHGARFVPGLLLASAREMTTKGKAAQKLTAGERESKLKPLLDDSWTMVDGRDAVKKTFLFKDFNEAWGWMSRVALRSEKLDHHPEWFNVYNKVEVTWSTHDCGGLSSKDIQMATFCDDTFKLFT</sequence>
<dbReference type="PANTHER" id="PTHR12599:SF0">
    <property type="entry name" value="PTERIN-4-ALPHA-CARBINOLAMINE DEHYDRATASE"/>
    <property type="match status" value="1"/>
</dbReference>
<evidence type="ECO:0000256" key="3">
    <source>
        <dbReference type="ARBA" id="ARBA00013252"/>
    </source>
</evidence>
<accession>A0AAW0W035</accession>
<dbReference type="Proteomes" id="UP001445076">
    <property type="component" value="Unassembled WGS sequence"/>
</dbReference>
<dbReference type="Pfam" id="PF01329">
    <property type="entry name" value="Pterin_4a"/>
    <property type="match status" value="1"/>
</dbReference>
<dbReference type="GO" id="GO:0008124">
    <property type="term" value="F:4-alpha-hydroxytetrahydrobiopterin dehydratase activity"/>
    <property type="evidence" value="ECO:0007669"/>
    <property type="project" value="UniProtKB-EC"/>
</dbReference>